<dbReference type="GO" id="GO:0000271">
    <property type="term" value="P:polysaccharide biosynthetic process"/>
    <property type="evidence" value="ECO:0007669"/>
    <property type="project" value="TreeGrafter"/>
</dbReference>
<keyword evidence="9" id="KW-1185">Reference proteome</keyword>
<comment type="function">
    <text evidence="2 7">Catalyzes the epimerization of the C3' and C5'positions of dTDP-6-deoxy-D-xylo-4-hexulose, forming dTDP-6-deoxy-L-lyxo-4-hexulose.</text>
</comment>
<comment type="caution">
    <text evidence="8">The sequence shown here is derived from an EMBL/GenBank/DDBJ whole genome shotgun (WGS) entry which is preliminary data.</text>
</comment>
<proteinExistence type="inferred from homology"/>
<comment type="pathway">
    <text evidence="7">Carbohydrate biosynthesis; dTDP-L-rhamnose biosynthesis.</text>
</comment>
<dbReference type="GO" id="GO:0008830">
    <property type="term" value="F:dTDP-4-dehydrorhamnose 3,5-epimerase activity"/>
    <property type="evidence" value="ECO:0007669"/>
    <property type="project" value="UniProtKB-UniRule"/>
</dbReference>
<comment type="subunit">
    <text evidence="7">Homodimer.</text>
</comment>
<dbReference type="InterPro" id="IPR014710">
    <property type="entry name" value="RmlC-like_jellyroll"/>
</dbReference>
<keyword evidence="7 8" id="KW-0413">Isomerase</keyword>
<evidence type="ECO:0000256" key="6">
    <source>
        <dbReference type="PIRSR" id="PIRSR600888-3"/>
    </source>
</evidence>
<comment type="catalytic activity">
    <reaction evidence="1 7">
        <text>dTDP-4-dehydro-6-deoxy-alpha-D-glucose = dTDP-4-dehydro-beta-L-rhamnose</text>
        <dbReference type="Rhea" id="RHEA:16969"/>
        <dbReference type="ChEBI" id="CHEBI:57649"/>
        <dbReference type="ChEBI" id="CHEBI:62830"/>
        <dbReference type="EC" id="5.1.3.13"/>
    </reaction>
</comment>
<evidence type="ECO:0000256" key="1">
    <source>
        <dbReference type="ARBA" id="ARBA00001298"/>
    </source>
</evidence>
<dbReference type="RefSeq" id="WP_311785052.1">
    <property type="nucleotide sequence ID" value="NZ_JALDYY010000001.1"/>
</dbReference>
<dbReference type="CDD" id="cd00438">
    <property type="entry name" value="cupin_RmlC"/>
    <property type="match status" value="1"/>
</dbReference>
<evidence type="ECO:0000256" key="2">
    <source>
        <dbReference type="ARBA" id="ARBA00001997"/>
    </source>
</evidence>
<dbReference type="PANTHER" id="PTHR21047:SF2">
    <property type="entry name" value="THYMIDINE DIPHOSPHO-4-KETO-RHAMNOSE 3,5-EPIMERASE"/>
    <property type="match status" value="1"/>
</dbReference>
<sequence length="177" mass="20012">MRFTEAGLKGAWLVDLVSTFDDRGSFARTFCENEFHEHGLETRFVQHSISTSSRLHTLRGMHFQKVPHREVKLVSCLQGAVWDVMVDLRTDSPTYGNWAAYELSPQNGRQLYIPRGFAHGYLTLADDTVISYLISEFYCAPAASGVRYDDPRLGITWPAEPAVISERDKDWPLLGSA</sequence>
<dbReference type="Proteomes" id="UP001161580">
    <property type="component" value="Unassembled WGS sequence"/>
</dbReference>
<dbReference type="PANTHER" id="PTHR21047">
    <property type="entry name" value="DTDP-6-DEOXY-D-GLUCOSE-3,5 EPIMERASE"/>
    <property type="match status" value="1"/>
</dbReference>
<dbReference type="SUPFAM" id="SSF51182">
    <property type="entry name" value="RmlC-like cupins"/>
    <property type="match status" value="1"/>
</dbReference>
<feature type="active site" description="Proton donor" evidence="5">
    <location>
        <position position="132"/>
    </location>
</feature>
<dbReference type="EMBL" id="JALDYZ010000001">
    <property type="protein sequence ID" value="MDI7920893.1"/>
    <property type="molecule type" value="Genomic_DNA"/>
</dbReference>
<comment type="similarity">
    <text evidence="7">Belongs to the dTDP-4-dehydrorhamnose 3,5-epimerase family.</text>
</comment>
<dbReference type="EC" id="5.1.3.13" evidence="3 7"/>
<evidence type="ECO:0000313" key="8">
    <source>
        <dbReference type="EMBL" id="MDI7920893.1"/>
    </source>
</evidence>
<organism evidence="8 9">
    <name type="scientific">Ferirhizobium litorale</name>
    <dbReference type="NCBI Taxonomy" id="2927786"/>
    <lineage>
        <taxon>Bacteria</taxon>
        <taxon>Pseudomonadati</taxon>
        <taxon>Pseudomonadota</taxon>
        <taxon>Alphaproteobacteria</taxon>
        <taxon>Hyphomicrobiales</taxon>
        <taxon>Rhizobiaceae</taxon>
        <taxon>Ferirhizobium</taxon>
    </lineage>
</organism>
<dbReference type="InterPro" id="IPR011051">
    <property type="entry name" value="RmlC_Cupin_sf"/>
</dbReference>
<dbReference type="NCBIfam" id="TIGR01221">
    <property type="entry name" value="rmlC"/>
    <property type="match status" value="1"/>
</dbReference>
<dbReference type="GO" id="GO:0005829">
    <property type="term" value="C:cytosol"/>
    <property type="evidence" value="ECO:0007669"/>
    <property type="project" value="TreeGrafter"/>
</dbReference>
<evidence type="ECO:0000256" key="5">
    <source>
        <dbReference type="PIRSR" id="PIRSR600888-1"/>
    </source>
</evidence>
<evidence type="ECO:0000256" key="3">
    <source>
        <dbReference type="ARBA" id="ARBA00012098"/>
    </source>
</evidence>
<gene>
    <name evidence="8" type="primary">rfbC</name>
    <name evidence="8" type="ORF">MRS75_02200</name>
</gene>
<protein>
    <recommendedName>
        <fullName evidence="4 7">dTDP-4-dehydrorhamnose 3,5-epimerase</fullName>
        <ecNumber evidence="3 7">5.1.3.13</ecNumber>
    </recommendedName>
    <alternativeName>
        <fullName evidence="7">Thymidine diphospho-4-keto-rhamnose 3,5-epimerase</fullName>
    </alternativeName>
</protein>
<name>A0AAE3U211_9HYPH</name>
<evidence type="ECO:0000313" key="9">
    <source>
        <dbReference type="Proteomes" id="UP001161580"/>
    </source>
</evidence>
<feature type="active site" description="Proton acceptor" evidence="5">
    <location>
        <position position="62"/>
    </location>
</feature>
<feature type="site" description="Participates in a stacking interaction with the thymidine ring of dTDP-4-oxo-6-deoxyglucose" evidence="6">
    <location>
        <position position="138"/>
    </location>
</feature>
<dbReference type="Gene3D" id="2.60.120.10">
    <property type="entry name" value="Jelly Rolls"/>
    <property type="match status" value="1"/>
</dbReference>
<dbReference type="GO" id="GO:0019305">
    <property type="term" value="P:dTDP-rhamnose biosynthetic process"/>
    <property type="evidence" value="ECO:0007669"/>
    <property type="project" value="UniProtKB-UniRule"/>
</dbReference>
<reference evidence="8" key="1">
    <citation type="submission" date="2022-03" db="EMBL/GenBank/DDBJ databases">
        <title>Fererhizobium litorale gen. nov., sp. nov., isolated from sandy sediments of the Sea of Japan seashore.</title>
        <authorList>
            <person name="Romanenko L."/>
            <person name="Kurilenko V."/>
            <person name="Otstavnykh N."/>
            <person name="Svetashev V."/>
            <person name="Tekutyeva L."/>
            <person name="Isaeva M."/>
            <person name="Mikhailov V."/>
        </authorList>
    </citation>
    <scope>NUCLEOTIDE SEQUENCE</scope>
    <source>
        <strain evidence="8">KMM 9576</strain>
    </source>
</reference>
<dbReference type="AlphaFoldDB" id="A0AAE3U211"/>
<dbReference type="Pfam" id="PF00908">
    <property type="entry name" value="dTDP_sugar_isom"/>
    <property type="match status" value="1"/>
</dbReference>
<evidence type="ECO:0000256" key="7">
    <source>
        <dbReference type="RuleBase" id="RU364069"/>
    </source>
</evidence>
<accession>A0AAE3U211</accession>
<dbReference type="InterPro" id="IPR000888">
    <property type="entry name" value="RmlC-like"/>
</dbReference>
<evidence type="ECO:0000256" key="4">
    <source>
        <dbReference type="ARBA" id="ARBA00019595"/>
    </source>
</evidence>